<proteinExistence type="predicted"/>
<accession>A0ABS4XMY6</accession>
<keyword evidence="8" id="KW-1185">Reference proteome</keyword>
<evidence type="ECO:0000256" key="3">
    <source>
        <dbReference type="ARBA" id="ARBA00022989"/>
    </source>
</evidence>
<comment type="subcellular location">
    <subcellularLocation>
        <location evidence="1">Membrane</location>
        <topology evidence="1">Multi-pass membrane protein</topology>
    </subcellularLocation>
</comment>
<dbReference type="Pfam" id="PF00324">
    <property type="entry name" value="AA_permease"/>
    <property type="match status" value="1"/>
</dbReference>
<feature type="transmembrane region" description="Helical" evidence="5">
    <location>
        <begin position="229"/>
        <end position="248"/>
    </location>
</feature>
<comment type="caution">
    <text evidence="7">The sequence shown here is derived from an EMBL/GenBank/DDBJ whole genome shotgun (WGS) entry which is preliminary data.</text>
</comment>
<evidence type="ECO:0000259" key="6">
    <source>
        <dbReference type="Pfam" id="PF00324"/>
    </source>
</evidence>
<keyword evidence="3 5" id="KW-1133">Transmembrane helix</keyword>
<keyword evidence="2 5" id="KW-0812">Transmembrane</keyword>
<gene>
    <name evidence="7" type="ORF">JOF39_000159</name>
</gene>
<feature type="domain" description="Amino acid permease/ SLC12A" evidence="6">
    <location>
        <begin position="37"/>
        <end position="459"/>
    </location>
</feature>
<feature type="transmembrane region" description="Helical" evidence="5">
    <location>
        <begin position="43"/>
        <end position="64"/>
    </location>
</feature>
<dbReference type="PANTHER" id="PTHR42770">
    <property type="entry name" value="AMINO ACID TRANSPORTER-RELATED"/>
    <property type="match status" value="1"/>
</dbReference>
<dbReference type="Gene3D" id="1.20.1740.10">
    <property type="entry name" value="Amino acid/polyamine transporter I"/>
    <property type="match status" value="1"/>
</dbReference>
<keyword evidence="4 5" id="KW-0472">Membrane</keyword>
<feature type="transmembrane region" description="Helical" evidence="5">
    <location>
        <begin position="330"/>
        <end position="352"/>
    </location>
</feature>
<feature type="transmembrane region" description="Helical" evidence="5">
    <location>
        <begin position="85"/>
        <end position="105"/>
    </location>
</feature>
<evidence type="ECO:0000256" key="1">
    <source>
        <dbReference type="ARBA" id="ARBA00004141"/>
    </source>
</evidence>
<feature type="transmembrane region" description="Helical" evidence="5">
    <location>
        <begin position="287"/>
        <end position="309"/>
    </location>
</feature>
<evidence type="ECO:0000256" key="2">
    <source>
        <dbReference type="ARBA" id="ARBA00022692"/>
    </source>
</evidence>
<feature type="transmembrane region" description="Helical" evidence="5">
    <location>
        <begin position="405"/>
        <end position="424"/>
    </location>
</feature>
<feature type="transmembrane region" description="Helical" evidence="5">
    <location>
        <begin position="12"/>
        <end position="37"/>
    </location>
</feature>
<protein>
    <submittedName>
        <fullName evidence="7">Amino acid transporter</fullName>
    </submittedName>
</protein>
<dbReference type="PANTHER" id="PTHR42770:SF16">
    <property type="entry name" value="AMINO ACID PERMEASE"/>
    <property type="match status" value="1"/>
</dbReference>
<sequence>MGLEQRKLGVPALVVMIIAASAPLTAVAGGVTTNYAVTGMQSVPLSFLVVGAILLVFSIGYTAMSRHIPNAGAFYAYIAQGLGRAWGVGSAMVAVVSYNLMQIGIYGMFGFAASSFANSMMGTAIPWWATALVAWVLVGLLGVNRVDFSVKVLGIVVAAEFLVVIIYNVMAFVVSPEAPAPGAAFDISDAIAPGMGAVMAFTIAAFMGFESGTIYNEEVKDPKRTARVATIIAVIVIACFYAFSAFAISVGEGASNVLGATAEFGPDLIFVFFATHAPAWFVDLANLLFITSLFAALLAFHNVVARYFYAMGRGGALPSILAGTSRRTQAPVAGSLAQSLLALIVIAVFAVISTGQDPMFIVFTMFTWLTNSAAFGLVLLMALTSFAIMGYFAKHRTKDSLLTRVIAPLLSGLALVFIFIQIIVNFDVLLGMEEPGMLGYILMAVVIVPGIIGFLVTSAVRTRTVDTDAEPEHLSVH</sequence>
<evidence type="ECO:0000313" key="8">
    <source>
        <dbReference type="Proteomes" id="UP001195422"/>
    </source>
</evidence>
<evidence type="ECO:0000256" key="4">
    <source>
        <dbReference type="ARBA" id="ARBA00023136"/>
    </source>
</evidence>
<feature type="transmembrane region" description="Helical" evidence="5">
    <location>
        <begin position="125"/>
        <end position="143"/>
    </location>
</feature>
<dbReference type="RefSeq" id="WP_188949409.1">
    <property type="nucleotide sequence ID" value="NZ_BMPH01000014.1"/>
</dbReference>
<feature type="transmembrane region" description="Helical" evidence="5">
    <location>
        <begin position="372"/>
        <end position="393"/>
    </location>
</feature>
<name>A0ABS4XMY6_GLUPR</name>
<evidence type="ECO:0000313" key="7">
    <source>
        <dbReference type="EMBL" id="MBP2397078.1"/>
    </source>
</evidence>
<feature type="transmembrane region" description="Helical" evidence="5">
    <location>
        <begin position="436"/>
        <end position="456"/>
    </location>
</feature>
<dbReference type="EMBL" id="JAGIOJ010000001">
    <property type="protein sequence ID" value="MBP2397078.1"/>
    <property type="molecule type" value="Genomic_DNA"/>
</dbReference>
<dbReference type="InterPro" id="IPR050367">
    <property type="entry name" value="APC_superfamily"/>
</dbReference>
<dbReference type="PIRSF" id="PIRSF006060">
    <property type="entry name" value="AA_transporter"/>
    <property type="match status" value="1"/>
</dbReference>
<reference evidence="7 8" key="1">
    <citation type="submission" date="2021-03" db="EMBL/GenBank/DDBJ databases">
        <title>Sequencing the genomes of 1000 actinobacteria strains.</title>
        <authorList>
            <person name="Klenk H.-P."/>
        </authorList>
    </citation>
    <scope>NUCLEOTIDE SEQUENCE [LARGE SCALE GENOMIC DNA]</scope>
    <source>
        <strain evidence="7 8">DSM 20168</strain>
    </source>
</reference>
<feature type="transmembrane region" description="Helical" evidence="5">
    <location>
        <begin position="150"/>
        <end position="170"/>
    </location>
</feature>
<organism evidence="7 8">
    <name type="scientific">Glutamicibacter protophormiae</name>
    <name type="common">Brevibacterium protophormiae</name>
    <dbReference type="NCBI Taxonomy" id="37930"/>
    <lineage>
        <taxon>Bacteria</taxon>
        <taxon>Bacillati</taxon>
        <taxon>Actinomycetota</taxon>
        <taxon>Actinomycetes</taxon>
        <taxon>Micrococcales</taxon>
        <taxon>Micrococcaceae</taxon>
        <taxon>Glutamicibacter</taxon>
    </lineage>
</organism>
<evidence type="ECO:0000256" key="5">
    <source>
        <dbReference type="SAM" id="Phobius"/>
    </source>
</evidence>
<dbReference type="Proteomes" id="UP001195422">
    <property type="component" value="Unassembled WGS sequence"/>
</dbReference>
<dbReference type="InterPro" id="IPR004841">
    <property type="entry name" value="AA-permease/SLC12A_dom"/>
</dbReference>
<feature type="transmembrane region" description="Helical" evidence="5">
    <location>
        <begin position="190"/>
        <end position="209"/>
    </location>
</feature>